<evidence type="ECO:0000313" key="2">
    <source>
        <dbReference type="EMBL" id="KOM57598.1"/>
    </source>
</evidence>
<proteinExistence type="predicted"/>
<name>A0A0L9VRM4_PHAAN</name>
<feature type="region of interest" description="Disordered" evidence="1">
    <location>
        <begin position="157"/>
        <end position="180"/>
    </location>
</feature>
<feature type="compositionally biased region" description="Acidic residues" evidence="1">
    <location>
        <begin position="219"/>
        <end position="229"/>
    </location>
</feature>
<protein>
    <submittedName>
        <fullName evidence="2">Uncharacterized protein</fullName>
    </submittedName>
</protein>
<evidence type="ECO:0000313" key="3">
    <source>
        <dbReference type="Proteomes" id="UP000053144"/>
    </source>
</evidence>
<organism evidence="2 3">
    <name type="scientific">Phaseolus angularis</name>
    <name type="common">Azuki bean</name>
    <name type="synonym">Vigna angularis</name>
    <dbReference type="NCBI Taxonomy" id="3914"/>
    <lineage>
        <taxon>Eukaryota</taxon>
        <taxon>Viridiplantae</taxon>
        <taxon>Streptophyta</taxon>
        <taxon>Embryophyta</taxon>
        <taxon>Tracheophyta</taxon>
        <taxon>Spermatophyta</taxon>
        <taxon>Magnoliopsida</taxon>
        <taxon>eudicotyledons</taxon>
        <taxon>Gunneridae</taxon>
        <taxon>Pentapetalae</taxon>
        <taxon>rosids</taxon>
        <taxon>fabids</taxon>
        <taxon>Fabales</taxon>
        <taxon>Fabaceae</taxon>
        <taxon>Papilionoideae</taxon>
        <taxon>50 kb inversion clade</taxon>
        <taxon>NPAAA clade</taxon>
        <taxon>indigoferoid/millettioid clade</taxon>
        <taxon>Phaseoleae</taxon>
        <taxon>Vigna</taxon>
    </lineage>
</organism>
<evidence type="ECO:0000256" key="1">
    <source>
        <dbReference type="SAM" id="MobiDB-lite"/>
    </source>
</evidence>
<dbReference type="Proteomes" id="UP000053144">
    <property type="component" value="Chromosome 11"/>
</dbReference>
<feature type="compositionally biased region" description="Basic residues" evidence="1">
    <location>
        <begin position="158"/>
        <end position="177"/>
    </location>
</feature>
<feature type="compositionally biased region" description="Basic and acidic residues" evidence="1">
    <location>
        <begin position="48"/>
        <end position="79"/>
    </location>
</feature>
<reference evidence="3" key="1">
    <citation type="journal article" date="2015" name="Proc. Natl. Acad. Sci. U.S.A.">
        <title>Genome sequencing of adzuki bean (Vigna angularis) provides insight into high starch and low fat accumulation and domestication.</title>
        <authorList>
            <person name="Yang K."/>
            <person name="Tian Z."/>
            <person name="Chen C."/>
            <person name="Luo L."/>
            <person name="Zhao B."/>
            <person name="Wang Z."/>
            <person name="Yu L."/>
            <person name="Li Y."/>
            <person name="Sun Y."/>
            <person name="Li W."/>
            <person name="Chen Y."/>
            <person name="Li Y."/>
            <person name="Zhang Y."/>
            <person name="Ai D."/>
            <person name="Zhao J."/>
            <person name="Shang C."/>
            <person name="Ma Y."/>
            <person name="Wu B."/>
            <person name="Wang M."/>
            <person name="Gao L."/>
            <person name="Sun D."/>
            <person name="Zhang P."/>
            <person name="Guo F."/>
            <person name="Wang W."/>
            <person name="Li Y."/>
            <person name="Wang J."/>
            <person name="Varshney R.K."/>
            <person name="Wang J."/>
            <person name="Ling H.Q."/>
            <person name="Wan P."/>
        </authorList>
    </citation>
    <scope>NUCLEOTIDE SEQUENCE</scope>
    <source>
        <strain evidence="3">cv. Jingnong 6</strain>
    </source>
</reference>
<feature type="compositionally biased region" description="Basic residues" evidence="1">
    <location>
        <begin position="80"/>
        <end position="111"/>
    </location>
</feature>
<dbReference type="AlphaFoldDB" id="A0A0L9VRM4"/>
<dbReference type="EMBL" id="CM003381">
    <property type="protein sequence ID" value="KOM57598.1"/>
    <property type="molecule type" value="Genomic_DNA"/>
</dbReference>
<feature type="region of interest" description="Disordered" evidence="1">
    <location>
        <begin position="48"/>
        <end position="115"/>
    </location>
</feature>
<accession>A0A0L9VRM4</accession>
<feature type="compositionally biased region" description="Low complexity" evidence="1">
    <location>
        <begin position="207"/>
        <end position="218"/>
    </location>
</feature>
<dbReference type="Gramene" id="KOM57598">
    <property type="protein sequence ID" value="KOM57598"/>
    <property type="gene ID" value="LR48_Vigan11g063100"/>
</dbReference>
<feature type="region of interest" description="Disordered" evidence="1">
    <location>
        <begin position="206"/>
        <end position="245"/>
    </location>
</feature>
<sequence>MEMHIGRIIKRLKDVEVNTEVNPREEGQAIVTKSDKIFYEVKIERDEEKIEEKETERLSEKDKDEEKEKEVLERQEKKRMCVKIKKLSRKRKGKKKRKLREKKSKKKRMRGKIKEPYEKSLPYSKKYHRKEKKFKCFREICKKLEIKIPMIETWKQGWPHHRARDSRLQHSKGRRRNQINPIPASSFLVSMSNTFSLSKIVWREEQAQASRAGAADAPAMEEEDEDDNFEDAKEGEEKDSDDSMS</sequence>
<gene>
    <name evidence="2" type="ORF">LR48_Vigan11g063100</name>
</gene>